<dbReference type="InterPro" id="IPR002110">
    <property type="entry name" value="Ankyrin_rpt"/>
</dbReference>
<gene>
    <name evidence="2" type="ORF">EJD97_004658</name>
</gene>
<feature type="repeat" description="ANK" evidence="1">
    <location>
        <begin position="101"/>
        <end position="133"/>
    </location>
</feature>
<dbReference type="Pfam" id="PF12796">
    <property type="entry name" value="Ank_2"/>
    <property type="match status" value="3"/>
</dbReference>
<dbReference type="PRINTS" id="PR01415">
    <property type="entry name" value="ANKYRIN"/>
</dbReference>
<dbReference type="AlphaFoldDB" id="A0A6N2CAN1"/>
<feature type="repeat" description="ANK" evidence="1">
    <location>
        <begin position="234"/>
        <end position="266"/>
    </location>
</feature>
<sequence length="418" mass="46188">MEMEYEIVCFDSFFHLPAPLTEAQKQVLAFLESACAGDVEIFKKLAEGLDHDGKGLAATVAGVKDAEKRGSLHFAAGEGNIDSCKYLVDDLKMDVNERDKEGETPVLNAARHGHTATVQYLIDKGAEPAILSTSGAALHNAARNGHIELVKFFLSIGVDIDLQSDVGTPLMWAVGHRQKDVVKVLLDHHFNQVGDDGMSPLQAAVAVDSFPCVELLVKAGANVNVMTGEGMWCGEMTPLLVAARKGNAESVKCLLQAGADPNFTDQDGYKPIHFAARSDSRECVEALLTVTSDTWGVCEWTVDGVIEFMKSEQQGLTEAGRQANKRPKKDLPEQRRKLQMQRLRETRHLTGRILLRLKMLIHWLPIKLIEFFLYSQLYPFHSKIPAISYDPTDGTLFSGRSDCWFHLGGLKRQPMLSI</sequence>
<organism evidence="2">
    <name type="scientific">Solanum chilense</name>
    <name type="common">Tomato</name>
    <name type="synonym">Lycopersicon chilense</name>
    <dbReference type="NCBI Taxonomy" id="4083"/>
    <lineage>
        <taxon>Eukaryota</taxon>
        <taxon>Viridiplantae</taxon>
        <taxon>Streptophyta</taxon>
        <taxon>Embryophyta</taxon>
        <taxon>Tracheophyta</taxon>
        <taxon>Spermatophyta</taxon>
        <taxon>Magnoliopsida</taxon>
        <taxon>eudicotyledons</taxon>
        <taxon>Gunneridae</taxon>
        <taxon>Pentapetalae</taxon>
        <taxon>asterids</taxon>
        <taxon>lamiids</taxon>
        <taxon>Solanales</taxon>
        <taxon>Solanaceae</taxon>
        <taxon>Solanoideae</taxon>
        <taxon>Solaneae</taxon>
        <taxon>Solanum</taxon>
        <taxon>Solanum subgen. Lycopersicon</taxon>
    </lineage>
</organism>
<dbReference type="PANTHER" id="PTHR46224">
    <property type="entry name" value="ANKYRIN REPEAT FAMILY PROTEIN"/>
    <property type="match status" value="1"/>
</dbReference>
<feature type="repeat" description="ANK" evidence="1">
    <location>
        <begin position="133"/>
        <end position="165"/>
    </location>
</feature>
<keyword evidence="1" id="KW-0040">ANK repeat</keyword>
<dbReference type="SUPFAM" id="SSF48403">
    <property type="entry name" value="Ankyrin repeat"/>
    <property type="match status" value="1"/>
</dbReference>
<feature type="non-terminal residue" evidence="2">
    <location>
        <position position="418"/>
    </location>
</feature>
<evidence type="ECO:0000256" key="1">
    <source>
        <dbReference type="PROSITE-ProRule" id="PRU00023"/>
    </source>
</evidence>
<dbReference type="InterPro" id="IPR051616">
    <property type="entry name" value="Cul2-RING_E3_ligase_SR"/>
</dbReference>
<evidence type="ECO:0000313" key="2">
    <source>
        <dbReference type="EMBL" id="TMX04777.1"/>
    </source>
</evidence>
<accession>A0A6N2CAN1</accession>
<feature type="repeat" description="ANK" evidence="1">
    <location>
        <begin position="196"/>
        <end position="228"/>
    </location>
</feature>
<dbReference type="EMBL" id="RXGB01000167">
    <property type="protein sequence ID" value="TMX04777.1"/>
    <property type="molecule type" value="Genomic_DNA"/>
</dbReference>
<dbReference type="SMART" id="SM00248">
    <property type="entry name" value="ANK"/>
    <property type="match status" value="7"/>
</dbReference>
<dbReference type="InterPro" id="IPR036770">
    <property type="entry name" value="Ankyrin_rpt-contain_sf"/>
</dbReference>
<dbReference type="Gene3D" id="1.25.40.20">
    <property type="entry name" value="Ankyrin repeat-containing domain"/>
    <property type="match status" value="2"/>
</dbReference>
<dbReference type="PANTHER" id="PTHR46224:SF40">
    <property type="entry name" value="ANKYRIN REPEAT-CONTAINING PROTEIN"/>
    <property type="match status" value="1"/>
</dbReference>
<dbReference type="PROSITE" id="PS50088">
    <property type="entry name" value="ANK_REPEAT"/>
    <property type="match status" value="4"/>
</dbReference>
<protein>
    <submittedName>
        <fullName evidence="2">Uncharacterized protein</fullName>
    </submittedName>
</protein>
<reference evidence="2" key="1">
    <citation type="submission" date="2019-05" db="EMBL/GenBank/DDBJ databases">
        <title>The de novo reference genome and transcriptome assemblies of the wild tomato species Solanum chilense.</title>
        <authorList>
            <person name="Stam R."/>
            <person name="Nosenko T."/>
            <person name="Hoerger A.C."/>
            <person name="Stephan W."/>
            <person name="Seidel M.A."/>
            <person name="Kuhn J.M.M."/>
            <person name="Haberer G."/>
            <person name="Tellier A."/>
        </authorList>
    </citation>
    <scope>NUCLEOTIDE SEQUENCE</scope>
    <source>
        <tissue evidence="2">Mature leaves</tissue>
    </source>
</reference>
<comment type="caution">
    <text evidence="2">The sequence shown here is derived from an EMBL/GenBank/DDBJ whole genome shotgun (WGS) entry which is preliminary data.</text>
</comment>
<dbReference type="PROSITE" id="PS50297">
    <property type="entry name" value="ANK_REP_REGION"/>
    <property type="match status" value="4"/>
</dbReference>
<name>A0A6N2CAN1_SOLCI</name>
<proteinExistence type="predicted"/>